<sequence>MRVAQGNHIDQTRRVKTFDDIGASAPDAAAGNVYFFTKRFCA</sequence>
<organism evidence="1 2">
    <name type="scientific">Asticcacaulis biprosthecium C19</name>
    <dbReference type="NCBI Taxonomy" id="715226"/>
    <lineage>
        <taxon>Bacteria</taxon>
        <taxon>Pseudomonadati</taxon>
        <taxon>Pseudomonadota</taxon>
        <taxon>Alphaproteobacteria</taxon>
        <taxon>Caulobacterales</taxon>
        <taxon>Caulobacteraceae</taxon>
        <taxon>Asticcacaulis</taxon>
    </lineage>
</organism>
<dbReference type="Proteomes" id="UP000006512">
    <property type="component" value="Unassembled WGS sequence"/>
</dbReference>
<gene>
    <name evidence="1" type="ORF">ABI_24830</name>
</gene>
<dbReference type="STRING" id="715226.ABI_24830"/>
<dbReference type="HOGENOM" id="CLU_3246578_0_0_5"/>
<protein>
    <submittedName>
        <fullName evidence="1">Uncharacterized protein</fullName>
    </submittedName>
</protein>
<name>F4QP11_9CAUL</name>
<evidence type="ECO:0000313" key="1">
    <source>
        <dbReference type="EMBL" id="EGF91069.1"/>
    </source>
</evidence>
<reference evidence="2" key="1">
    <citation type="submission" date="2011-03" db="EMBL/GenBank/DDBJ databases">
        <title>Draft genome sequence of Brevundimonas diminuta.</title>
        <authorList>
            <person name="Brown P.J.B."/>
            <person name="Buechlein A."/>
            <person name="Hemmerich C."/>
            <person name="Brun Y.V."/>
        </authorList>
    </citation>
    <scope>NUCLEOTIDE SEQUENCE [LARGE SCALE GENOMIC DNA]</scope>
    <source>
        <strain evidence="2">C19</strain>
    </source>
</reference>
<dbReference type="AlphaFoldDB" id="F4QP11"/>
<accession>F4QP11</accession>
<keyword evidence="2" id="KW-1185">Reference proteome</keyword>
<dbReference type="EMBL" id="GL883078">
    <property type="protein sequence ID" value="EGF91069.1"/>
    <property type="molecule type" value="Genomic_DNA"/>
</dbReference>
<proteinExistence type="predicted"/>
<evidence type="ECO:0000313" key="2">
    <source>
        <dbReference type="Proteomes" id="UP000006512"/>
    </source>
</evidence>